<proteinExistence type="predicted"/>
<evidence type="ECO:0008006" key="3">
    <source>
        <dbReference type="Google" id="ProtNLM"/>
    </source>
</evidence>
<dbReference type="EMBL" id="OY757061">
    <property type="protein sequence ID" value="CAK1344576.1"/>
    <property type="molecule type" value="Genomic_DNA"/>
</dbReference>
<organism evidence="1 2">
    <name type="scientific">Klebsiella phage vB_Kpn_K10PH82C1</name>
    <dbReference type="NCBI Taxonomy" id="3071631"/>
    <lineage>
        <taxon>Viruses</taxon>
        <taxon>Duplodnaviria</taxon>
        <taxon>Heunggongvirae</taxon>
        <taxon>Uroviricota</taxon>
        <taxon>Caudoviricetes</taxon>
        <taxon>Autographivirales</taxon>
        <taxon>Autotranscriptaviridae</taxon>
        <taxon>Studiervirinae</taxon>
        <taxon>Benllochvirus</taxon>
        <taxon>Benllochvirus K10PH82C1</taxon>
    </lineage>
</organism>
<dbReference type="InterPro" id="IPR020121">
    <property type="entry name" value="Phage_T7-like_6.5"/>
</dbReference>
<accession>A0AAD2JTY8</accession>
<gene>
    <name evidence="1" type="ORF">K10PH82C1_LOCUS35</name>
</gene>
<dbReference type="Pfam" id="PF10911">
    <property type="entry name" value="T7-like_Y65"/>
    <property type="match status" value="1"/>
</dbReference>
<keyword evidence="2" id="KW-1185">Reference proteome</keyword>
<evidence type="ECO:0000313" key="2">
    <source>
        <dbReference type="Proteomes" id="UP001296230"/>
    </source>
</evidence>
<name>A0AAD2JTY8_9CAUD</name>
<reference evidence="1" key="1">
    <citation type="submission" date="2023-10" db="EMBL/GenBank/DDBJ databases">
        <authorList>
            <person name="Robby Concha-Eloko"/>
            <person name="Pilar Barberan- Martinez"/>
            <person name="Rafael Sanjuan"/>
            <person name="Pilar Domingo-Calap"/>
        </authorList>
    </citation>
    <scope>NUCLEOTIDE SEQUENCE</scope>
</reference>
<dbReference type="Proteomes" id="UP001296230">
    <property type="component" value="Chromosome"/>
</dbReference>
<protein>
    <recommendedName>
        <fullName evidence="3">Phage protein</fullName>
    </recommendedName>
</protein>
<evidence type="ECO:0000313" key="1">
    <source>
        <dbReference type="EMBL" id="CAK1344576.1"/>
    </source>
</evidence>
<sequence>MIADIKHVLDNPNDVPDVPPMVMRYLQAVLSSEYITESGQLKALRASGYSEQAIFGFILGTQYASKMLDEMEARKRMNRDEED</sequence>